<dbReference type="EMBL" id="JAJFAZ020000002">
    <property type="protein sequence ID" value="KAI5342559.1"/>
    <property type="molecule type" value="Genomic_DNA"/>
</dbReference>
<dbReference type="AlphaFoldDB" id="A0A5E4GA86"/>
<protein>
    <submittedName>
        <fullName evidence="2">PREDICTED: disease resistance RPP13</fullName>
    </submittedName>
</protein>
<reference evidence="2" key="1">
    <citation type="submission" date="2019-07" db="EMBL/GenBank/DDBJ databases">
        <authorList>
            <person name="Alioto T."/>
            <person name="Alioto T."/>
            <person name="Gomez Garrido J."/>
        </authorList>
    </citation>
    <scope>NUCLEOTIDE SEQUENCE</scope>
</reference>
<name>A0A5E4GA86_PRUDU</name>
<evidence type="ECO:0000313" key="4">
    <source>
        <dbReference type="Proteomes" id="UP001054821"/>
    </source>
</evidence>
<evidence type="ECO:0000313" key="2">
    <source>
        <dbReference type="EMBL" id="VVA36508.1"/>
    </source>
</evidence>
<keyword evidence="4" id="KW-1185">Reference proteome</keyword>
<evidence type="ECO:0000313" key="1">
    <source>
        <dbReference type="EMBL" id="KAI5342559.1"/>
    </source>
</evidence>
<dbReference type="Proteomes" id="UP000327085">
    <property type="component" value="Chromosome 2"/>
</dbReference>
<accession>A0A5E4GA86</accession>
<sequence length="96" mass="10628">MLKVKIRTSPYSEALPSPKPLIIVENPPIPPLLIVGGMKTRRPVSRFSSSQGHDFRQESEAKRKLAFSSHLLERLSLSSGSGVLHDERASTTCNME</sequence>
<dbReference type="Proteomes" id="UP001054821">
    <property type="component" value="Chromosome 2"/>
</dbReference>
<dbReference type="InParanoid" id="A0A5E4GA86"/>
<gene>
    <name evidence="2" type="ORF">ALMOND_2B008712</name>
    <name evidence="1" type="ORF">L3X38_010434</name>
</gene>
<proteinExistence type="predicted"/>
<evidence type="ECO:0000313" key="3">
    <source>
        <dbReference type="Proteomes" id="UP000327085"/>
    </source>
</evidence>
<dbReference type="Gramene" id="VVA36508">
    <property type="protein sequence ID" value="VVA36508"/>
    <property type="gene ID" value="Prudul26B008712"/>
</dbReference>
<reference evidence="1 4" key="3">
    <citation type="journal article" date="2022" name="G3 (Bethesda)">
        <title>Whole-genome sequence and methylome profiling of the almond [Prunus dulcis (Mill.) D.A. Webb] cultivar 'Nonpareil'.</title>
        <authorList>
            <person name="D'Amico-Willman K.M."/>
            <person name="Ouma W.Z."/>
            <person name="Meulia T."/>
            <person name="Sideli G.M."/>
            <person name="Gradziel T.M."/>
            <person name="Fresnedo-Ramirez J."/>
        </authorList>
    </citation>
    <scope>NUCLEOTIDE SEQUENCE [LARGE SCALE GENOMIC DNA]</scope>
    <source>
        <strain evidence="1">Clone GOH B32 T37-40</strain>
    </source>
</reference>
<reference evidence="3" key="2">
    <citation type="journal article" date="2020" name="Plant J.">
        <title>Transposons played a major role in the diversification between the closely related almond and peach genomes: results from the almond genome sequence.</title>
        <authorList>
            <person name="Alioto T."/>
            <person name="Alexiou K.G."/>
            <person name="Bardil A."/>
            <person name="Barteri F."/>
            <person name="Castanera R."/>
            <person name="Cruz F."/>
            <person name="Dhingra A."/>
            <person name="Duval H."/>
            <person name="Fernandez I Marti A."/>
            <person name="Frias L."/>
            <person name="Galan B."/>
            <person name="Garcia J.L."/>
            <person name="Howad W."/>
            <person name="Gomez-Garrido J."/>
            <person name="Gut M."/>
            <person name="Julca I."/>
            <person name="Morata J."/>
            <person name="Puigdomenech P."/>
            <person name="Ribeca P."/>
            <person name="Rubio Cabetas M.J."/>
            <person name="Vlasova A."/>
            <person name="Wirthensohn M."/>
            <person name="Garcia-Mas J."/>
            <person name="Gabaldon T."/>
            <person name="Casacuberta J.M."/>
            <person name="Arus P."/>
        </authorList>
    </citation>
    <scope>NUCLEOTIDE SEQUENCE [LARGE SCALE GENOMIC DNA]</scope>
    <source>
        <strain evidence="3">cv. Texas</strain>
    </source>
</reference>
<dbReference type="EMBL" id="CABIKO010000456">
    <property type="protein sequence ID" value="VVA36508.1"/>
    <property type="molecule type" value="Genomic_DNA"/>
</dbReference>
<organism evidence="2 3">
    <name type="scientific">Prunus dulcis</name>
    <name type="common">Almond</name>
    <name type="synonym">Amygdalus dulcis</name>
    <dbReference type="NCBI Taxonomy" id="3755"/>
    <lineage>
        <taxon>Eukaryota</taxon>
        <taxon>Viridiplantae</taxon>
        <taxon>Streptophyta</taxon>
        <taxon>Embryophyta</taxon>
        <taxon>Tracheophyta</taxon>
        <taxon>Spermatophyta</taxon>
        <taxon>Magnoliopsida</taxon>
        <taxon>eudicotyledons</taxon>
        <taxon>Gunneridae</taxon>
        <taxon>Pentapetalae</taxon>
        <taxon>rosids</taxon>
        <taxon>fabids</taxon>
        <taxon>Rosales</taxon>
        <taxon>Rosaceae</taxon>
        <taxon>Amygdaloideae</taxon>
        <taxon>Amygdaleae</taxon>
        <taxon>Prunus</taxon>
    </lineage>
</organism>